<evidence type="ECO:0000256" key="2">
    <source>
        <dbReference type="ARBA" id="ARBA00022679"/>
    </source>
</evidence>
<accession>A0ABT3E3H8</accession>
<evidence type="ECO:0000256" key="1">
    <source>
        <dbReference type="ARBA" id="ARBA00012417"/>
    </source>
</evidence>
<keyword evidence="2" id="KW-0808">Transferase</keyword>
<dbReference type="PANTHER" id="PTHR32294">
    <property type="entry name" value="DNA POLYMERASE III SUBUNIT ALPHA"/>
    <property type="match status" value="1"/>
</dbReference>
<reference evidence="9 10" key="1">
    <citation type="submission" date="2022-10" db="EMBL/GenBank/DDBJ databases">
        <title>Weissella fermenti sp. nov., isolated from fermented cabbage.</title>
        <authorList>
            <person name="Lee J.K."/>
            <person name="Baek J.H."/>
            <person name="Choi D.G."/>
            <person name="Kim J.M."/>
            <person name="Jeon C.O."/>
        </authorList>
    </citation>
    <scope>NUCLEOTIDE SEQUENCE [LARGE SCALE GENOMIC DNA]</scope>
    <source>
        <strain evidence="9 10">KACC 18534</strain>
    </source>
</reference>
<evidence type="ECO:0000313" key="9">
    <source>
        <dbReference type="EMBL" id="MCW0952968.1"/>
    </source>
</evidence>
<dbReference type="InterPro" id="IPR003141">
    <property type="entry name" value="Pol/His_phosphatase_N"/>
</dbReference>
<sequence length="898" mass="99033">MTPLQTKSAFSLLESPMMPQALVENAKQKGYNAVALTDTNILYGMDAFYNAALAADIKPILGLTAELQGMTMSQRFPYILLVENQTGYRNLLHISSLIMSQTEPVSLAGLVDSLEGLYVVVPRISELSLVLGMNSNIDVAGKWLADVQALVPAGHLYLGVTSDMADDMITTYRNLSGAYDVPLVAMDPVEYADPSDQFAAQVVTKIGQGEVLANIALSQKETPTRFLASMADSTERFVTKGLGDAVENADWIAEHSAFEIEATHDNLPETPLPEGETAAEYLADLAERGLVSRLAELGIEDDGRYSNRLAHELGIIDELGFNQYFLIVADMILFAQHEEIRIGPGRGSAAGSLVAYVLGITDVDPIAYDLLFERFLNPERIQMPDIDIDIPDNRREDVLRYLHQRYGHEHVAQIITFSTMAMRAVVRDVARVFGLNPSQIDQLAKTLPREVGMTVADAYEQSQPFKNALIDLPVDGELLVETAKKLEGLPRNASLHAAGVVLSAQAIEQVMPVQLGEDERLVTQLPKGPVERLGLLKMDFLALSNLNILDTALRAVAKVDPDFNINKIDLNDQKTLALFQKGQTNGVFQFESAGMKNMLRDLKPDTFEDIVAANALFRPGPSQNIGHFIARKHGQEAQDVPDESMAAILAPTYGIIVYQEQVMRVAEQFAGFSLGQADLLRRAMSKKDKAQLDAVKTQFVSGAERLGHTAELAEQVYGYIETFAMYGFNRSHAVAYSKLAMQLAYLKAHYPAAFYKAVMNDAIAQRPKIMAYLTEARSIGVEIARPDINTSWQGYTITDKGQLQMGLASIAGLRRDFRETILNERSEHGRYKSLDELIARLPAKYQKPESIEPLIYAGALDGFDTNRKKLVQSLKPIIDAVSFSGGSLDHWQKLSQKK</sequence>
<dbReference type="Pfam" id="PF02811">
    <property type="entry name" value="PHP"/>
    <property type="match status" value="1"/>
</dbReference>
<dbReference type="Proteomes" id="UP001526225">
    <property type="component" value="Unassembled WGS sequence"/>
</dbReference>
<dbReference type="Gene3D" id="1.10.150.870">
    <property type="match status" value="1"/>
</dbReference>
<keyword evidence="5" id="KW-0239">DNA-directed DNA polymerase</keyword>
<comment type="subunit">
    <text evidence="6">DNA polymerase III contains a core (composed of alpha, epsilon and theta chains) that associates with a tau subunit. This core dimerizes to form the POLIII' complex. PolIII' associates with the gamma complex (composed of gamma, delta, delta', psi and chi chains) and with the beta chain to form the complete DNA polymerase III complex.</text>
</comment>
<comment type="catalytic activity">
    <reaction evidence="7">
        <text>DNA(n) + a 2'-deoxyribonucleoside 5'-triphosphate = DNA(n+1) + diphosphate</text>
        <dbReference type="Rhea" id="RHEA:22508"/>
        <dbReference type="Rhea" id="RHEA-COMP:17339"/>
        <dbReference type="Rhea" id="RHEA-COMP:17340"/>
        <dbReference type="ChEBI" id="CHEBI:33019"/>
        <dbReference type="ChEBI" id="CHEBI:61560"/>
        <dbReference type="ChEBI" id="CHEBI:173112"/>
        <dbReference type="EC" id="2.7.7.7"/>
    </reaction>
</comment>
<dbReference type="CDD" id="cd07431">
    <property type="entry name" value="PHP_PolIIIA"/>
    <property type="match status" value="1"/>
</dbReference>
<dbReference type="Pfam" id="PF17657">
    <property type="entry name" value="DNA_pol3_finger"/>
    <property type="match status" value="1"/>
</dbReference>
<dbReference type="InterPro" id="IPR011708">
    <property type="entry name" value="DNA_pol3_alpha_NTPase_dom"/>
</dbReference>
<name>A0ABT3E3H8_9LACO</name>
<dbReference type="EC" id="2.7.7.7" evidence="1"/>
<feature type="domain" description="Polymerase/histidinol phosphatase N-terminal" evidence="8">
    <location>
        <begin position="2"/>
        <end position="69"/>
    </location>
</feature>
<dbReference type="InterPro" id="IPR041931">
    <property type="entry name" value="DNA_pol3_alpha_thumb_dom"/>
</dbReference>
<dbReference type="PANTHER" id="PTHR32294:SF0">
    <property type="entry name" value="DNA POLYMERASE III SUBUNIT ALPHA"/>
    <property type="match status" value="1"/>
</dbReference>
<keyword evidence="10" id="KW-1185">Reference proteome</keyword>
<dbReference type="InterPro" id="IPR004805">
    <property type="entry name" value="DnaE2/DnaE/PolC"/>
</dbReference>
<evidence type="ECO:0000259" key="8">
    <source>
        <dbReference type="SMART" id="SM00481"/>
    </source>
</evidence>
<gene>
    <name evidence="9" type="ORF">OIT44_02635</name>
</gene>
<evidence type="ECO:0000256" key="6">
    <source>
        <dbReference type="ARBA" id="ARBA00026073"/>
    </source>
</evidence>
<evidence type="ECO:0000256" key="7">
    <source>
        <dbReference type="ARBA" id="ARBA00049244"/>
    </source>
</evidence>
<comment type="caution">
    <text evidence="9">The sequence shown here is derived from an EMBL/GenBank/DDBJ whole genome shotgun (WGS) entry which is preliminary data.</text>
</comment>
<dbReference type="InterPro" id="IPR040982">
    <property type="entry name" value="DNA_pol3_finger"/>
</dbReference>
<dbReference type="Gene3D" id="3.20.20.140">
    <property type="entry name" value="Metal-dependent hydrolases"/>
    <property type="match status" value="1"/>
</dbReference>
<dbReference type="SMART" id="SM00481">
    <property type="entry name" value="POLIIIAc"/>
    <property type="match status" value="1"/>
</dbReference>
<dbReference type="Pfam" id="PF14579">
    <property type="entry name" value="HHH_6"/>
    <property type="match status" value="1"/>
</dbReference>
<dbReference type="Pfam" id="PF07733">
    <property type="entry name" value="DNA_pol3_alpha"/>
    <property type="match status" value="1"/>
</dbReference>
<dbReference type="InterPro" id="IPR004013">
    <property type="entry name" value="PHP_dom"/>
</dbReference>
<dbReference type="Gene3D" id="1.10.10.1600">
    <property type="entry name" value="Bacterial DNA polymerase III alpha subunit, thumb domain"/>
    <property type="match status" value="1"/>
</dbReference>
<keyword evidence="4" id="KW-0235">DNA replication</keyword>
<keyword evidence="3" id="KW-0548">Nucleotidyltransferase</keyword>
<dbReference type="EMBL" id="JAOZFE010000002">
    <property type="protein sequence ID" value="MCW0952968.1"/>
    <property type="molecule type" value="Genomic_DNA"/>
</dbReference>
<dbReference type="InterPro" id="IPR016195">
    <property type="entry name" value="Pol/histidinol_Pase-like"/>
</dbReference>
<dbReference type="NCBIfam" id="TIGR00594">
    <property type="entry name" value="polc"/>
    <property type="match status" value="1"/>
</dbReference>
<evidence type="ECO:0000256" key="4">
    <source>
        <dbReference type="ARBA" id="ARBA00022705"/>
    </source>
</evidence>
<dbReference type="SUPFAM" id="SSF89550">
    <property type="entry name" value="PHP domain-like"/>
    <property type="match status" value="1"/>
</dbReference>
<evidence type="ECO:0000256" key="3">
    <source>
        <dbReference type="ARBA" id="ARBA00022695"/>
    </source>
</evidence>
<proteinExistence type="predicted"/>
<organism evidence="9 10">
    <name type="scientific">Weissella ceti</name>
    <dbReference type="NCBI Taxonomy" id="759620"/>
    <lineage>
        <taxon>Bacteria</taxon>
        <taxon>Bacillati</taxon>
        <taxon>Bacillota</taxon>
        <taxon>Bacilli</taxon>
        <taxon>Lactobacillales</taxon>
        <taxon>Lactobacillaceae</taxon>
        <taxon>Weissella</taxon>
    </lineage>
</organism>
<dbReference type="RefSeq" id="WP_264336050.1">
    <property type="nucleotide sequence ID" value="NZ_JAOZFE010000002.1"/>
</dbReference>
<evidence type="ECO:0000313" key="10">
    <source>
        <dbReference type="Proteomes" id="UP001526225"/>
    </source>
</evidence>
<dbReference type="InterPro" id="IPR029460">
    <property type="entry name" value="DNAPol_HHH"/>
</dbReference>
<evidence type="ECO:0000256" key="5">
    <source>
        <dbReference type="ARBA" id="ARBA00022932"/>
    </source>
</evidence>
<protein>
    <recommendedName>
        <fullName evidence="1">DNA-directed DNA polymerase</fullName>
        <ecNumber evidence="1">2.7.7.7</ecNumber>
    </recommendedName>
</protein>